<protein>
    <submittedName>
        <fullName evidence="1">Uncharacterized protein</fullName>
    </submittedName>
</protein>
<dbReference type="EMBL" id="VSRR010000584">
    <property type="protein sequence ID" value="MPC17385.1"/>
    <property type="molecule type" value="Genomic_DNA"/>
</dbReference>
<comment type="caution">
    <text evidence="1">The sequence shown here is derived from an EMBL/GenBank/DDBJ whole genome shotgun (WGS) entry which is preliminary data.</text>
</comment>
<sequence>MLVLLVDLQLYLRCDVTEYALKVWSPDIEKMLQLVREKEHIWDPKNELYGKKESLSKLSFNEIAATLQELFPSMQGVFGGED</sequence>
<proteinExistence type="predicted"/>
<evidence type="ECO:0000313" key="2">
    <source>
        <dbReference type="Proteomes" id="UP000324222"/>
    </source>
</evidence>
<evidence type="ECO:0000313" key="1">
    <source>
        <dbReference type="EMBL" id="MPC17385.1"/>
    </source>
</evidence>
<name>A0A5B7D7Y4_PORTR</name>
<gene>
    <name evidence="1" type="ORF">E2C01_010239</name>
</gene>
<keyword evidence="2" id="KW-1185">Reference proteome</keyword>
<accession>A0A5B7D7Y4</accession>
<reference evidence="1 2" key="1">
    <citation type="submission" date="2019-05" db="EMBL/GenBank/DDBJ databases">
        <title>Another draft genome of Portunus trituberculatus and its Hox gene families provides insights of decapod evolution.</title>
        <authorList>
            <person name="Jeong J.-H."/>
            <person name="Song I."/>
            <person name="Kim S."/>
            <person name="Choi T."/>
            <person name="Kim D."/>
            <person name="Ryu S."/>
            <person name="Kim W."/>
        </authorList>
    </citation>
    <scope>NUCLEOTIDE SEQUENCE [LARGE SCALE GENOMIC DNA]</scope>
    <source>
        <tissue evidence="1">Muscle</tissue>
    </source>
</reference>
<organism evidence="1 2">
    <name type="scientific">Portunus trituberculatus</name>
    <name type="common">Swimming crab</name>
    <name type="synonym">Neptunus trituberculatus</name>
    <dbReference type="NCBI Taxonomy" id="210409"/>
    <lineage>
        <taxon>Eukaryota</taxon>
        <taxon>Metazoa</taxon>
        <taxon>Ecdysozoa</taxon>
        <taxon>Arthropoda</taxon>
        <taxon>Crustacea</taxon>
        <taxon>Multicrustacea</taxon>
        <taxon>Malacostraca</taxon>
        <taxon>Eumalacostraca</taxon>
        <taxon>Eucarida</taxon>
        <taxon>Decapoda</taxon>
        <taxon>Pleocyemata</taxon>
        <taxon>Brachyura</taxon>
        <taxon>Eubrachyura</taxon>
        <taxon>Portunoidea</taxon>
        <taxon>Portunidae</taxon>
        <taxon>Portuninae</taxon>
        <taxon>Portunus</taxon>
    </lineage>
</organism>
<dbReference type="AlphaFoldDB" id="A0A5B7D7Y4"/>
<dbReference type="Proteomes" id="UP000324222">
    <property type="component" value="Unassembled WGS sequence"/>
</dbReference>